<name>A0A8J2MBA5_9BILA</name>
<feature type="compositionally biased region" description="Polar residues" evidence="1">
    <location>
        <begin position="73"/>
        <end position="83"/>
    </location>
</feature>
<dbReference type="Proteomes" id="UP000746747">
    <property type="component" value="Unassembled WGS sequence"/>
</dbReference>
<dbReference type="AlphaFoldDB" id="A0A8J2MBA5"/>
<dbReference type="OrthoDB" id="5593200at2759"/>
<comment type="caution">
    <text evidence="2">The sequence shown here is derived from an EMBL/GenBank/DDBJ whole genome shotgun (WGS) entry which is preliminary data.</text>
</comment>
<feature type="compositionally biased region" description="Basic and acidic residues" evidence="1">
    <location>
        <begin position="52"/>
        <end position="66"/>
    </location>
</feature>
<protein>
    <recommendedName>
        <fullName evidence="4">Male-enhanced antigen 1</fullName>
    </recommendedName>
</protein>
<evidence type="ECO:0000313" key="2">
    <source>
        <dbReference type="EMBL" id="CAG9539451.1"/>
    </source>
</evidence>
<evidence type="ECO:0000256" key="1">
    <source>
        <dbReference type="SAM" id="MobiDB-lite"/>
    </source>
</evidence>
<reference evidence="2" key="1">
    <citation type="submission" date="2021-09" db="EMBL/GenBank/DDBJ databases">
        <authorList>
            <consortium name="Pathogen Informatics"/>
        </authorList>
    </citation>
    <scope>NUCLEOTIDE SEQUENCE</scope>
</reference>
<evidence type="ECO:0008006" key="4">
    <source>
        <dbReference type="Google" id="ProtNLM"/>
    </source>
</evidence>
<keyword evidence="3" id="KW-1185">Reference proteome</keyword>
<proteinExistence type="predicted"/>
<evidence type="ECO:0000313" key="3">
    <source>
        <dbReference type="Proteomes" id="UP000746747"/>
    </source>
</evidence>
<organism evidence="2 3">
    <name type="scientific">Cercopithifilaria johnstoni</name>
    <dbReference type="NCBI Taxonomy" id="2874296"/>
    <lineage>
        <taxon>Eukaryota</taxon>
        <taxon>Metazoa</taxon>
        <taxon>Ecdysozoa</taxon>
        <taxon>Nematoda</taxon>
        <taxon>Chromadorea</taxon>
        <taxon>Rhabditida</taxon>
        <taxon>Spirurina</taxon>
        <taxon>Spiruromorpha</taxon>
        <taxon>Filarioidea</taxon>
        <taxon>Onchocercidae</taxon>
        <taxon>Cercopithifilaria</taxon>
    </lineage>
</organism>
<gene>
    <name evidence="2" type="ORF">CJOHNSTONI_LOCUS9049</name>
</gene>
<accession>A0A8J2MBA5</accession>
<sequence length="163" mass="18306">MGPSPIEQNPREQNITDNDGDRESDDDWHIGYEVEMHGIGVEEYVDSGDDISETKSDSCDGNDGDRYSGYQILPTSDNSFEVTSTDRDHTNAVVQKDFERVLSSENRNSGFEFNAAKSIELTEDKIEQIKKTMSSFSLPAPSWAKGIDSDNELKKLMEKLKSK</sequence>
<dbReference type="EMBL" id="CAKAEH010001792">
    <property type="protein sequence ID" value="CAG9539451.1"/>
    <property type="molecule type" value="Genomic_DNA"/>
</dbReference>
<feature type="region of interest" description="Disordered" evidence="1">
    <location>
        <begin position="46"/>
        <end position="88"/>
    </location>
</feature>
<dbReference type="Pfam" id="PF06910">
    <property type="entry name" value="MEA1"/>
    <property type="match status" value="1"/>
</dbReference>
<feature type="region of interest" description="Disordered" evidence="1">
    <location>
        <begin position="1"/>
        <end position="27"/>
    </location>
</feature>